<feature type="transmembrane region" description="Helical" evidence="11">
    <location>
        <begin position="157"/>
        <end position="176"/>
    </location>
</feature>
<dbReference type="InterPro" id="IPR050428">
    <property type="entry name" value="TCS_sensor_his_kinase"/>
</dbReference>
<evidence type="ECO:0000313" key="15">
    <source>
        <dbReference type="Proteomes" id="UP000533637"/>
    </source>
</evidence>
<keyword evidence="15" id="KW-1185">Reference proteome</keyword>
<evidence type="ECO:0000256" key="5">
    <source>
        <dbReference type="ARBA" id="ARBA00022679"/>
    </source>
</evidence>
<evidence type="ECO:0000259" key="12">
    <source>
        <dbReference type="PROSITE" id="PS50109"/>
    </source>
</evidence>
<proteinExistence type="predicted"/>
<organism evidence="14 15">
    <name type="scientific">Parabacteroides faecis</name>
    <dbReference type="NCBI Taxonomy" id="1217282"/>
    <lineage>
        <taxon>Bacteria</taxon>
        <taxon>Pseudomonadati</taxon>
        <taxon>Bacteroidota</taxon>
        <taxon>Bacteroidia</taxon>
        <taxon>Bacteroidales</taxon>
        <taxon>Tannerellaceae</taxon>
        <taxon>Parabacteroides</taxon>
    </lineage>
</organism>
<dbReference type="SMART" id="SM00388">
    <property type="entry name" value="HisKA"/>
    <property type="match status" value="1"/>
</dbReference>
<dbReference type="InterPro" id="IPR036890">
    <property type="entry name" value="HATPase_C_sf"/>
</dbReference>
<dbReference type="Pfam" id="PF02518">
    <property type="entry name" value="HATPase_c"/>
    <property type="match status" value="1"/>
</dbReference>
<evidence type="ECO:0000259" key="13">
    <source>
        <dbReference type="PROSITE" id="PS50885"/>
    </source>
</evidence>
<dbReference type="InterPro" id="IPR003661">
    <property type="entry name" value="HisK_dim/P_dom"/>
</dbReference>
<evidence type="ECO:0000256" key="8">
    <source>
        <dbReference type="ARBA" id="ARBA00022989"/>
    </source>
</evidence>
<dbReference type="SUPFAM" id="SSF47384">
    <property type="entry name" value="Homodimeric domain of signal transducing histidine kinase"/>
    <property type="match status" value="1"/>
</dbReference>
<dbReference type="CDD" id="cd06225">
    <property type="entry name" value="HAMP"/>
    <property type="match status" value="1"/>
</dbReference>
<dbReference type="InterPro" id="IPR003660">
    <property type="entry name" value="HAMP_dom"/>
</dbReference>
<dbReference type="InterPro" id="IPR005467">
    <property type="entry name" value="His_kinase_dom"/>
</dbReference>
<feature type="domain" description="HAMP" evidence="13">
    <location>
        <begin position="178"/>
        <end position="231"/>
    </location>
</feature>
<dbReference type="InterPro" id="IPR036097">
    <property type="entry name" value="HisK_dim/P_sf"/>
</dbReference>
<dbReference type="Pfam" id="PF00512">
    <property type="entry name" value="HisKA"/>
    <property type="match status" value="1"/>
</dbReference>
<keyword evidence="4" id="KW-0597">Phosphoprotein</keyword>
<gene>
    <name evidence="14" type="ORF">GGQ57_003265</name>
</gene>
<protein>
    <recommendedName>
        <fullName evidence="3">histidine kinase</fullName>
        <ecNumber evidence="3">2.7.13.3</ecNumber>
    </recommendedName>
</protein>
<dbReference type="Gene3D" id="1.10.287.130">
    <property type="match status" value="1"/>
</dbReference>
<evidence type="ECO:0000256" key="4">
    <source>
        <dbReference type="ARBA" id="ARBA00022553"/>
    </source>
</evidence>
<name>A0ABR6KRE8_9BACT</name>
<dbReference type="PRINTS" id="PR00344">
    <property type="entry name" value="BCTRLSENSOR"/>
</dbReference>
<dbReference type="RefSeq" id="WP_183671489.1">
    <property type="nucleotide sequence ID" value="NZ_BMPB01000007.1"/>
</dbReference>
<keyword evidence="7" id="KW-0418">Kinase</keyword>
<dbReference type="PANTHER" id="PTHR45436:SF5">
    <property type="entry name" value="SENSOR HISTIDINE KINASE TRCS"/>
    <property type="match status" value="1"/>
</dbReference>
<sequence>MKIRTKLTIRYTAVTATVFLFLMGMIWFLSESNRKSVFYRDLKKEGITKANLFLQHKVDAVTMQSIYMNNREFIDEVEVAVYEPDFNLLYHDAKEIDRVKETPEMIRRIVEKKSIEFFEGDYQVVGLLYPFEGKDYVITAAAFDGYGYAKLDALRNILLILWGVGLAVLAVVGYFLSRSALSPVSNIVRKVEKITASNLDERVPVADEKDELGELAVTFNHTLDRLEQSFDAQKMFVSNVSHELRTPMAALIGGLEVTLLKERSGEAYRKAVEEALTDADKVVKLSEGLLNLARASYQPEQICMEEVRLDELLLDARELVLKANKEYKVNLLFEEETDDDAMITVSGNAYLLKTAFVNLMENNCKFSDDKTSSVQISFYEEKSILRFSDSGIGIPAEDMEHLFTAFHRGSNRNYAVGNGIGMALVQKIVFLHKGNIYVHSYPGEGTVFVVEFLHI</sequence>
<feature type="domain" description="Histidine kinase" evidence="12">
    <location>
        <begin position="239"/>
        <end position="455"/>
    </location>
</feature>
<evidence type="ECO:0000256" key="1">
    <source>
        <dbReference type="ARBA" id="ARBA00000085"/>
    </source>
</evidence>
<keyword evidence="9" id="KW-0902">Two-component regulatory system</keyword>
<evidence type="ECO:0000256" key="9">
    <source>
        <dbReference type="ARBA" id="ARBA00023012"/>
    </source>
</evidence>
<keyword evidence="8 11" id="KW-1133">Transmembrane helix</keyword>
<evidence type="ECO:0000256" key="11">
    <source>
        <dbReference type="SAM" id="Phobius"/>
    </source>
</evidence>
<dbReference type="SMART" id="SM00304">
    <property type="entry name" value="HAMP"/>
    <property type="match status" value="1"/>
</dbReference>
<keyword evidence="5" id="KW-0808">Transferase</keyword>
<accession>A0ABR6KRE8</accession>
<evidence type="ECO:0000313" key="14">
    <source>
        <dbReference type="EMBL" id="MBB4623353.1"/>
    </source>
</evidence>
<dbReference type="Gene3D" id="3.30.565.10">
    <property type="entry name" value="Histidine kinase-like ATPase, C-terminal domain"/>
    <property type="match status" value="1"/>
</dbReference>
<dbReference type="InterPro" id="IPR003594">
    <property type="entry name" value="HATPase_dom"/>
</dbReference>
<dbReference type="EC" id="2.7.13.3" evidence="3"/>
<dbReference type="EMBL" id="JACHOC010000006">
    <property type="protein sequence ID" value="MBB4623353.1"/>
    <property type="molecule type" value="Genomic_DNA"/>
</dbReference>
<evidence type="ECO:0000256" key="7">
    <source>
        <dbReference type="ARBA" id="ARBA00022777"/>
    </source>
</evidence>
<dbReference type="Pfam" id="PF00672">
    <property type="entry name" value="HAMP"/>
    <property type="match status" value="1"/>
</dbReference>
<dbReference type="CDD" id="cd00082">
    <property type="entry name" value="HisKA"/>
    <property type="match status" value="1"/>
</dbReference>
<dbReference type="SUPFAM" id="SSF55874">
    <property type="entry name" value="ATPase domain of HSP90 chaperone/DNA topoisomerase II/histidine kinase"/>
    <property type="match status" value="1"/>
</dbReference>
<dbReference type="PROSITE" id="PS50109">
    <property type="entry name" value="HIS_KIN"/>
    <property type="match status" value="1"/>
</dbReference>
<evidence type="ECO:0000256" key="3">
    <source>
        <dbReference type="ARBA" id="ARBA00012438"/>
    </source>
</evidence>
<comment type="caution">
    <text evidence="14">The sequence shown here is derived from an EMBL/GenBank/DDBJ whole genome shotgun (WGS) entry which is preliminary data.</text>
</comment>
<keyword evidence="6 11" id="KW-0812">Transmembrane</keyword>
<dbReference type="Proteomes" id="UP000533637">
    <property type="component" value="Unassembled WGS sequence"/>
</dbReference>
<dbReference type="SMART" id="SM00387">
    <property type="entry name" value="HATPase_c"/>
    <property type="match status" value="1"/>
</dbReference>
<feature type="transmembrane region" description="Helical" evidence="11">
    <location>
        <begin position="12"/>
        <end position="30"/>
    </location>
</feature>
<keyword evidence="10 11" id="KW-0472">Membrane</keyword>
<dbReference type="Gene3D" id="6.10.340.10">
    <property type="match status" value="1"/>
</dbReference>
<reference evidence="14 15" key="1">
    <citation type="submission" date="2020-08" db="EMBL/GenBank/DDBJ databases">
        <title>Genomic Encyclopedia of Type Strains, Phase IV (KMG-IV): sequencing the most valuable type-strain genomes for metagenomic binning, comparative biology and taxonomic classification.</title>
        <authorList>
            <person name="Goeker M."/>
        </authorList>
    </citation>
    <scope>NUCLEOTIDE SEQUENCE [LARGE SCALE GENOMIC DNA]</scope>
    <source>
        <strain evidence="14 15">DSM 102983</strain>
    </source>
</reference>
<dbReference type="InterPro" id="IPR004358">
    <property type="entry name" value="Sig_transdc_His_kin-like_C"/>
</dbReference>
<evidence type="ECO:0000256" key="10">
    <source>
        <dbReference type="ARBA" id="ARBA00023136"/>
    </source>
</evidence>
<comment type="catalytic activity">
    <reaction evidence="1">
        <text>ATP + protein L-histidine = ADP + protein N-phospho-L-histidine.</text>
        <dbReference type="EC" id="2.7.13.3"/>
    </reaction>
</comment>
<dbReference type="PROSITE" id="PS50885">
    <property type="entry name" value="HAMP"/>
    <property type="match status" value="1"/>
</dbReference>
<comment type="subcellular location">
    <subcellularLocation>
        <location evidence="2">Membrane</location>
    </subcellularLocation>
</comment>
<evidence type="ECO:0000256" key="6">
    <source>
        <dbReference type="ARBA" id="ARBA00022692"/>
    </source>
</evidence>
<dbReference type="PANTHER" id="PTHR45436">
    <property type="entry name" value="SENSOR HISTIDINE KINASE YKOH"/>
    <property type="match status" value="1"/>
</dbReference>
<evidence type="ECO:0000256" key="2">
    <source>
        <dbReference type="ARBA" id="ARBA00004370"/>
    </source>
</evidence>
<dbReference type="SUPFAM" id="SSF158472">
    <property type="entry name" value="HAMP domain-like"/>
    <property type="match status" value="1"/>
</dbReference>